<dbReference type="InterPro" id="IPR035906">
    <property type="entry name" value="MetI-like_sf"/>
</dbReference>
<dbReference type="Gene3D" id="1.10.3720.10">
    <property type="entry name" value="MetI-like"/>
    <property type="match status" value="2"/>
</dbReference>
<evidence type="ECO:0000259" key="9">
    <source>
        <dbReference type="PROSITE" id="PS50928"/>
    </source>
</evidence>
<feature type="transmembrane region" description="Helical" evidence="8">
    <location>
        <begin position="94"/>
        <end position="112"/>
    </location>
</feature>
<evidence type="ECO:0000256" key="5">
    <source>
        <dbReference type="ARBA" id="ARBA00022692"/>
    </source>
</evidence>
<accession>A0ABQ4ST08</accession>
<name>A0ABQ4ST08_9HYPH</name>
<evidence type="ECO:0000256" key="8">
    <source>
        <dbReference type="RuleBase" id="RU363032"/>
    </source>
</evidence>
<dbReference type="Proteomes" id="UP001055102">
    <property type="component" value="Unassembled WGS sequence"/>
</dbReference>
<feature type="transmembrane region" description="Helical" evidence="8">
    <location>
        <begin position="474"/>
        <end position="494"/>
    </location>
</feature>
<feature type="domain" description="ABC transmembrane type-1" evidence="9">
    <location>
        <begin position="6"/>
        <end position="211"/>
    </location>
</feature>
<dbReference type="CDD" id="cd06261">
    <property type="entry name" value="TM_PBP2"/>
    <property type="match status" value="2"/>
</dbReference>
<evidence type="ECO:0000256" key="2">
    <source>
        <dbReference type="ARBA" id="ARBA00022448"/>
    </source>
</evidence>
<keyword evidence="7 8" id="KW-0472">Membrane</keyword>
<feature type="transmembrane region" description="Helical" evidence="8">
    <location>
        <begin position="240"/>
        <end position="265"/>
    </location>
</feature>
<comment type="caution">
    <text evidence="10">The sequence shown here is derived from an EMBL/GenBank/DDBJ whole genome shotgun (WGS) entry which is preliminary data.</text>
</comment>
<feature type="transmembrane region" description="Helical" evidence="8">
    <location>
        <begin position="41"/>
        <end position="62"/>
    </location>
</feature>
<keyword evidence="3" id="KW-1003">Cell membrane</keyword>
<keyword evidence="6 8" id="KW-1133">Transmembrane helix</keyword>
<dbReference type="EMBL" id="BPQR01000013">
    <property type="protein sequence ID" value="GJE05593.1"/>
    <property type="molecule type" value="Genomic_DNA"/>
</dbReference>
<feature type="transmembrane region" description="Helical" evidence="8">
    <location>
        <begin position="285"/>
        <end position="308"/>
    </location>
</feature>
<dbReference type="PROSITE" id="PS50928">
    <property type="entry name" value="ABC_TM1"/>
    <property type="match status" value="2"/>
</dbReference>
<keyword evidence="2 8" id="KW-0813">Transport</keyword>
<dbReference type="Pfam" id="PF00528">
    <property type="entry name" value="BPD_transp_1"/>
    <property type="match status" value="2"/>
</dbReference>
<organism evidence="10 11">
    <name type="scientific">Methylobacterium jeotgali</name>
    <dbReference type="NCBI Taxonomy" id="381630"/>
    <lineage>
        <taxon>Bacteria</taxon>
        <taxon>Pseudomonadati</taxon>
        <taxon>Pseudomonadota</taxon>
        <taxon>Alphaproteobacteria</taxon>
        <taxon>Hyphomicrobiales</taxon>
        <taxon>Methylobacteriaceae</taxon>
        <taxon>Methylobacterium</taxon>
    </lineage>
</organism>
<reference evidence="10" key="1">
    <citation type="journal article" date="2021" name="Front. Microbiol.">
        <title>Comprehensive Comparative Genomics and Phenotyping of Methylobacterium Species.</title>
        <authorList>
            <person name="Alessa O."/>
            <person name="Ogura Y."/>
            <person name="Fujitani Y."/>
            <person name="Takami H."/>
            <person name="Hayashi T."/>
            <person name="Sahin N."/>
            <person name="Tani A."/>
        </authorList>
    </citation>
    <scope>NUCLEOTIDE SEQUENCE</scope>
    <source>
        <strain evidence="10">LMG 23639</strain>
    </source>
</reference>
<protein>
    <recommendedName>
        <fullName evidence="9">ABC transmembrane type-1 domain-containing protein</fullName>
    </recommendedName>
</protein>
<evidence type="ECO:0000313" key="10">
    <source>
        <dbReference type="EMBL" id="GJE05593.1"/>
    </source>
</evidence>
<comment type="subcellular location">
    <subcellularLocation>
        <location evidence="1">Cell inner membrane</location>
        <topology evidence="1">Multi-pass membrane protein</topology>
    </subcellularLocation>
    <subcellularLocation>
        <location evidence="8">Cell membrane</location>
        <topology evidence="8">Multi-pass membrane protein</topology>
    </subcellularLocation>
</comment>
<evidence type="ECO:0000256" key="6">
    <source>
        <dbReference type="ARBA" id="ARBA00022989"/>
    </source>
</evidence>
<evidence type="ECO:0000256" key="4">
    <source>
        <dbReference type="ARBA" id="ARBA00022519"/>
    </source>
</evidence>
<reference evidence="10" key="2">
    <citation type="submission" date="2021-08" db="EMBL/GenBank/DDBJ databases">
        <authorList>
            <person name="Tani A."/>
            <person name="Ola A."/>
            <person name="Ogura Y."/>
            <person name="Katsura K."/>
            <person name="Hayashi T."/>
        </authorList>
    </citation>
    <scope>NUCLEOTIDE SEQUENCE</scope>
    <source>
        <strain evidence="10">LMG 23639</strain>
    </source>
</reference>
<evidence type="ECO:0000256" key="3">
    <source>
        <dbReference type="ARBA" id="ARBA00022475"/>
    </source>
</evidence>
<feature type="transmembrane region" description="Helical" evidence="8">
    <location>
        <begin position="194"/>
        <end position="212"/>
    </location>
</feature>
<feature type="transmembrane region" description="Helical" evidence="8">
    <location>
        <begin position="320"/>
        <end position="346"/>
    </location>
</feature>
<evidence type="ECO:0000256" key="7">
    <source>
        <dbReference type="ARBA" id="ARBA00023136"/>
    </source>
</evidence>
<feature type="transmembrane region" description="Helical" evidence="8">
    <location>
        <begin position="358"/>
        <end position="380"/>
    </location>
</feature>
<sequence>MLPDALTQTVLLLAGVAIVAGVVGTGCAWLVSAYAFPGRRLLDVALLLPLAVPTYIVAFAYLDLMHPLGPVQSGLRALLGLSGPGDLRLPDIRSLPACVLLLGLVLYPYVYLPTRALFRMQAATLLEAARSLGAGPGRVFRSVALPLARPAIALGLGLALMEALNDIGAAEFLGVRTLTVQVYATWVNRTDLPGAAQIALASLAVVLVLIGVERWGRGGRGYATAAQRPRPLERRRLRGTAGVIALGLGLLPVALGFLVPAAYLAREAGTRIARFGLPERLASEALGTLLYAGAATLAAVVLGLFAAASPALVGRRWGGLLVRLAGLGYALPGAVLAIGLLTPLALADFGLSSLTRALFGTTPALVGLGTGTALVLAYVIRFLGVSTGACEAGLARLPRSLGDAGRTLGRGAFGALMRVQLPQLWPALASGAVLVFVDCAKELPATLLLRPLNVETLATHLYGEAARGTYEDGAAAALLIVLVGLVPVAMLMRLDPAFRMRSRLPSA</sequence>
<keyword evidence="4" id="KW-0997">Cell inner membrane</keyword>
<evidence type="ECO:0000313" key="11">
    <source>
        <dbReference type="Proteomes" id="UP001055102"/>
    </source>
</evidence>
<dbReference type="InterPro" id="IPR000515">
    <property type="entry name" value="MetI-like"/>
</dbReference>
<evidence type="ECO:0000256" key="1">
    <source>
        <dbReference type="ARBA" id="ARBA00004429"/>
    </source>
</evidence>
<gene>
    <name evidence="10" type="ORF">AOPFMNJM_0896</name>
</gene>
<feature type="domain" description="ABC transmembrane type-1" evidence="9">
    <location>
        <begin position="285"/>
        <end position="491"/>
    </location>
</feature>
<comment type="similarity">
    <text evidence="8">Belongs to the binding-protein-dependent transport system permease family.</text>
</comment>
<feature type="transmembrane region" description="Helical" evidence="8">
    <location>
        <begin position="12"/>
        <end position="34"/>
    </location>
</feature>
<dbReference type="PANTHER" id="PTHR43357">
    <property type="entry name" value="INNER MEMBRANE ABC TRANSPORTER PERMEASE PROTEIN YDCV"/>
    <property type="match status" value="1"/>
</dbReference>
<dbReference type="SUPFAM" id="SSF161098">
    <property type="entry name" value="MetI-like"/>
    <property type="match status" value="2"/>
</dbReference>
<proteinExistence type="inferred from homology"/>
<keyword evidence="11" id="KW-1185">Reference proteome</keyword>
<dbReference type="PANTHER" id="PTHR43357:SF3">
    <property type="entry name" value="FE(3+)-TRANSPORT SYSTEM PERMEASE PROTEIN FBPB 2"/>
    <property type="match status" value="1"/>
</dbReference>
<keyword evidence="5 8" id="KW-0812">Transmembrane</keyword>